<evidence type="ECO:0000313" key="1">
    <source>
        <dbReference type="EMBL" id="MDO9709309.1"/>
    </source>
</evidence>
<proteinExistence type="predicted"/>
<sequence>MAAGTTSIRVMADIPLEPALAALAADFARAEGIAVDLACAPSPEVEARIIGQGEAADLVIVQPEFLARLARAGRVAAGEGEPVGTVGVGLGNRPDAPAHDVSTSERLRQVLLGADLVVFNSVASGQVFARALEHLGIADVLQGRIRRTTPTGIFAPVLAGRGNEILAGTMTLIAEEPRIRLLGPLPGDLQAPLVYRALAMAGARQPAAAERFLRFLRSPEGQRRLRERGVL</sequence>
<dbReference type="EMBL" id="JAUTWS010000011">
    <property type="protein sequence ID" value="MDO9709309.1"/>
    <property type="molecule type" value="Genomic_DNA"/>
</dbReference>
<name>A0ABT9DZJ8_9PROT</name>
<dbReference type="SUPFAM" id="SSF53850">
    <property type="entry name" value="Periplasmic binding protein-like II"/>
    <property type="match status" value="1"/>
</dbReference>
<dbReference type="PANTHER" id="PTHR30632">
    <property type="entry name" value="MOLYBDATE-BINDING PERIPLASMIC PROTEIN"/>
    <property type="match status" value="1"/>
</dbReference>
<gene>
    <name evidence="1" type="ORF">Q7A36_13235</name>
</gene>
<dbReference type="Gene3D" id="3.40.190.10">
    <property type="entry name" value="Periplasmic binding protein-like II"/>
    <property type="match status" value="2"/>
</dbReference>
<comment type="caution">
    <text evidence="1">The sequence shown here is derived from an EMBL/GenBank/DDBJ whole genome shotgun (WGS) entry which is preliminary data.</text>
</comment>
<protein>
    <submittedName>
        <fullName evidence="1">Substrate-binding domain-containing protein</fullName>
    </submittedName>
</protein>
<dbReference type="InterPro" id="IPR050682">
    <property type="entry name" value="ModA/WtpA"/>
</dbReference>
<keyword evidence="2" id="KW-1185">Reference proteome</keyword>
<reference evidence="1 2" key="1">
    <citation type="submission" date="2023-08" db="EMBL/GenBank/DDBJ databases">
        <title>The draft genome sequence of Paracraurococcus sp. LOR1-02.</title>
        <authorList>
            <person name="Kingkaew E."/>
            <person name="Tanasupawat S."/>
        </authorList>
    </citation>
    <scope>NUCLEOTIDE SEQUENCE [LARGE SCALE GENOMIC DNA]</scope>
    <source>
        <strain evidence="1 2">LOR1-02</strain>
    </source>
</reference>
<evidence type="ECO:0000313" key="2">
    <source>
        <dbReference type="Proteomes" id="UP001243009"/>
    </source>
</evidence>
<organism evidence="1 2">
    <name type="scientific">Paracraurococcus lichenis</name>
    <dbReference type="NCBI Taxonomy" id="3064888"/>
    <lineage>
        <taxon>Bacteria</taxon>
        <taxon>Pseudomonadati</taxon>
        <taxon>Pseudomonadota</taxon>
        <taxon>Alphaproteobacteria</taxon>
        <taxon>Acetobacterales</taxon>
        <taxon>Roseomonadaceae</taxon>
        <taxon>Paracraurococcus</taxon>
    </lineage>
</organism>
<dbReference type="Proteomes" id="UP001243009">
    <property type="component" value="Unassembled WGS sequence"/>
</dbReference>
<dbReference type="RefSeq" id="WP_305104174.1">
    <property type="nucleotide sequence ID" value="NZ_JAUTWS010000011.1"/>
</dbReference>
<dbReference type="PANTHER" id="PTHR30632:SF11">
    <property type="entry name" value="BLR4797 PROTEIN"/>
    <property type="match status" value="1"/>
</dbReference>
<dbReference type="Pfam" id="PF13531">
    <property type="entry name" value="SBP_bac_11"/>
    <property type="match status" value="1"/>
</dbReference>
<accession>A0ABT9DZJ8</accession>